<evidence type="ECO:0000256" key="1">
    <source>
        <dbReference type="SAM" id="MobiDB-lite"/>
    </source>
</evidence>
<gene>
    <name evidence="2" type="ORF">QQZ08_011897</name>
</gene>
<proteinExistence type="predicted"/>
<feature type="compositionally biased region" description="Low complexity" evidence="1">
    <location>
        <begin position="112"/>
        <end position="140"/>
    </location>
</feature>
<accession>A0ABR1H6T5</accession>
<evidence type="ECO:0000313" key="2">
    <source>
        <dbReference type="EMBL" id="KAK7416756.1"/>
    </source>
</evidence>
<reference evidence="2 3" key="1">
    <citation type="journal article" date="2025" name="Microbiol. Resour. Announc.">
        <title>Draft genome sequences for Neonectria magnoliae and Neonectria punicea, canker pathogens of Liriodendron tulipifera and Acer saccharum in West Virginia.</title>
        <authorList>
            <person name="Petronek H.M."/>
            <person name="Kasson M.T."/>
            <person name="Metheny A.M."/>
            <person name="Stauder C.M."/>
            <person name="Lovett B."/>
            <person name="Lynch S.C."/>
            <person name="Garnas J.R."/>
            <person name="Kasson L.R."/>
            <person name="Stajich J.E."/>
        </authorList>
    </citation>
    <scope>NUCLEOTIDE SEQUENCE [LARGE SCALE GENOMIC DNA]</scope>
    <source>
        <strain evidence="2 3">NRRL 64651</strain>
    </source>
</reference>
<name>A0ABR1H6T5_9HYPO</name>
<feature type="region of interest" description="Disordered" evidence="1">
    <location>
        <begin position="1"/>
        <end position="140"/>
    </location>
</feature>
<keyword evidence="3" id="KW-1185">Reference proteome</keyword>
<protein>
    <submittedName>
        <fullName evidence="2">Uncharacterized protein</fullName>
    </submittedName>
</protein>
<comment type="caution">
    <text evidence="2">The sequence shown here is derived from an EMBL/GenBank/DDBJ whole genome shotgun (WGS) entry which is preliminary data.</text>
</comment>
<organism evidence="2 3">
    <name type="scientific">Neonectria magnoliae</name>
    <dbReference type="NCBI Taxonomy" id="2732573"/>
    <lineage>
        <taxon>Eukaryota</taxon>
        <taxon>Fungi</taxon>
        <taxon>Dikarya</taxon>
        <taxon>Ascomycota</taxon>
        <taxon>Pezizomycotina</taxon>
        <taxon>Sordariomycetes</taxon>
        <taxon>Hypocreomycetidae</taxon>
        <taxon>Hypocreales</taxon>
        <taxon>Nectriaceae</taxon>
        <taxon>Neonectria</taxon>
    </lineage>
</organism>
<dbReference type="Proteomes" id="UP001498421">
    <property type="component" value="Unassembled WGS sequence"/>
</dbReference>
<feature type="compositionally biased region" description="Basic and acidic residues" evidence="1">
    <location>
        <begin position="73"/>
        <end position="89"/>
    </location>
</feature>
<dbReference type="EMBL" id="JAZAVK010000201">
    <property type="protein sequence ID" value="KAK7416756.1"/>
    <property type="molecule type" value="Genomic_DNA"/>
</dbReference>
<evidence type="ECO:0000313" key="3">
    <source>
        <dbReference type="Proteomes" id="UP001498421"/>
    </source>
</evidence>
<sequence>MGCCKSTPRDPGQHDNGFQDMGPRPHHESTAPTPGDHSPRTVEPAQGSAAPLIPDPNTGTGPPVSFESPATSVHHETPVVAAPERKVDRPLPAPPAAREETTAETAQGLAVTSNNPGPSGSSSSSKSTSSSSNANSGGKI</sequence>